<protein>
    <submittedName>
        <fullName evidence="2">Uncharacterized protein</fullName>
    </submittedName>
</protein>
<proteinExistence type="predicted"/>
<reference evidence="2 3" key="1">
    <citation type="submission" date="2018-04" db="EMBL/GenBank/DDBJ databases">
        <authorList>
            <person name="Vogel A."/>
        </authorList>
    </citation>
    <scope>NUCLEOTIDE SEQUENCE [LARGE SCALE GENOMIC DNA]</scope>
</reference>
<evidence type="ECO:0000313" key="3">
    <source>
        <dbReference type="Proteomes" id="UP000595140"/>
    </source>
</evidence>
<feature type="chain" id="PRO_5019720577" evidence="1">
    <location>
        <begin position="27"/>
        <end position="78"/>
    </location>
</feature>
<gene>
    <name evidence="2" type="ORF">CCAM_LOCUS31960</name>
</gene>
<keyword evidence="1" id="KW-0732">Signal</keyword>
<feature type="signal peptide" evidence="1">
    <location>
        <begin position="1"/>
        <end position="26"/>
    </location>
</feature>
<name>A0A484MQE9_9ASTE</name>
<keyword evidence="3" id="KW-1185">Reference proteome</keyword>
<evidence type="ECO:0000313" key="2">
    <source>
        <dbReference type="EMBL" id="VFQ90184.1"/>
    </source>
</evidence>
<dbReference type="Proteomes" id="UP000595140">
    <property type="component" value="Unassembled WGS sequence"/>
</dbReference>
<organism evidence="2 3">
    <name type="scientific">Cuscuta campestris</name>
    <dbReference type="NCBI Taxonomy" id="132261"/>
    <lineage>
        <taxon>Eukaryota</taxon>
        <taxon>Viridiplantae</taxon>
        <taxon>Streptophyta</taxon>
        <taxon>Embryophyta</taxon>
        <taxon>Tracheophyta</taxon>
        <taxon>Spermatophyta</taxon>
        <taxon>Magnoliopsida</taxon>
        <taxon>eudicotyledons</taxon>
        <taxon>Gunneridae</taxon>
        <taxon>Pentapetalae</taxon>
        <taxon>asterids</taxon>
        <taxon>lamiids</taxon>
        <taxon>Solanales</taxon>
        <taxon>Convolvulaceae</taxon>
        <taxon>Cuscuteae</taxon>
        <taxon>Cuscuta</taxon>
        <taxon>Cuscuta subgen. Grammica</taxon>
        <taxon>Cuscuta sect. Cleistogrammica</taxon>
    </lineage>
</organism>
<dbReference type="EMBL" id="OOIL02004034">
    <property type="protein sequence ID" value="VFQ90184.1"/>
    <property type="molecule type" value="Genomic_DNA"/>
</dbReference>
<evidence type="ECO:0000256" key="1">
    <source>
        <dbReference type="SAM" id="SignalP"/>
    </source>
</evidence>
<dbReference type="PROSITE" id="PS51257">
    <property type="entry name" value="PROKAR_LIPOPROTEIN"/>
    <property type="match status" value="1"/>
</dbReference>
<dbReference type="AlphaFoldDB" id="A0A484MQE9"/>
<accession>A0A484MQE9</accession>
<sequence length="78" mass="8461">MRFLTAFDNLGLVLVFVCSWFSSSCAGDELCPALCTEVEARRAASFAATCRSAPGSELAGARRPLKKTEGLEKLQQEF</sequence>